<evidence type="ECO:0000256" key="16">
    <source>
        <dbReference type="ARBA" id="ARBA00049551"/>
    </source>
</evidence>
<dbReference type="EC" id="7.1.1.2" evidence="3 17"/>
<accession>Q9G4A4</accession>
<dbReference type="InterPro" id="IPR003917">
    <property type="entry name" value="NADH_UbQ_OxRdtase_chain2"/>
</dbReference>
<feature type="domain" description="NADH dehydrogenase subunit 2 C-terminal" evidence="19">
    <location>
        <begin position="290"/>
        <end position="342"/>
    </location>
</feature>
<dbReference type="InterPro" id="IPR050175">
    <property type="entry name" value="Complex_I_Subunit_2"/>
</dbReference>
<evidence type="ECO:0000256" key="2">
    <source>
        <dbReference type="ARBA" id="ARBA00007012"/>
    </source>
</evidence>
<keyword evidence="11 17" id="KW-1133">Transmembrane helix</keyword>
<organism evidence="20">
    <name type="scientific">Anolis biporcatus</name>
    <dbReference type="NCBI Taxonomy" id="141893"/>
    <lineage>
        <taxon>Eukaryota</taxon>
        <taxon>Metazoa</taxon>
        <taxon>Chordata</taxon>
        <taxon>Craniata</taxon>
        <taxon>Vertebrata</taxon>
        <taxon>Euteleostomi</taxon>
        <taxon>Lepidosauria</taxon>
        <taxon>Squamata</taxon>
        <taxon>Bifurcata</taxon>
        <taxon>Unidentata</taxon>
        <taxon>Episquamata</taxon>
        <taxon>Toxicofera</taxon>
        <taxon>Iguania</taxon>
        <taxon>Dactyloidae</taxon>
        <taxon>Anolis</taxon>
    </lineage>
</organism>
<dbReference type="GO" id="GO:0005743">
    <property type="term" value="C:mitochondrial inner membrane"/>
    <property type="evidence" value="ECO:0007669"/>
    <property type="project" value="UniProtKB-SubCell"/>
</dbReference>
<geneLocation type="mitochondrion" evidence="20"/>
<evidence type="ECO:0000256" key="4">
    <source>
        <dbReference type="ARBA" id="ARBA00021008"/>
    </source>
</evidence>
<keyword evidence="6 17" id="KW-0679">Respiratory chain</keyword>
<dbReference type="InterPro" id="IPR010933">
    <property type="entry name" value="NADH_DH_su2_C"/>
</dbReference>
<feature type="transmembrane region" description="Helical" evidence="17">
    <location>
        <begin position="232"/>
        <end position="255"/>
    </location>
</feature>
<evidence type="ECO:0000256" key="13">
    <source>
        <dbReference type="ARBA" id="ARBA00023075"/>
    </source>
</evidence>
<comment type="catalytic activity">
    <reaction evidence="16 17">
        <text>a ubiquinone + NADH + 5 H(+)(in) = a ubiquinol + NAD(+) + 4 H(+)(out)</text>
        <dbReference type="Rhea" id="RHEA:29091"/>
        <dbReference type="Rhea" id="RHEA-COMP:9565"/>
        <dbReference type="Rhea" id="RHEA-COMP:9566"/>
        <dbReference type="ChEBI" id="CHEBI:15378"/>
        <dbReference type="ChEBI" id="CHEBI:16389"/>
        <dbReference type="ChEBI" id="CHEBI:17976"/>
        <dbReference type="ChEBI" id="CHEBI:57540"/>
        <dbReference type="ChEBI" id="CHEBI:57945"/>
        <dbReference type="EC" id="7.1.1.2"/>
    </reaction>
</comment>
<keyword evidence="12 17" id="KW-0520">NAD</keyword>
<dbReference type="PANTHER" id="PTHR46552:SF1">
    <property type="entry name" value="NADH-UBIQUINONE OXIDOREDUCTASE CHAIN 2"/>
    <property type="match status" value="1"/>
</dbReference>
<dbReference type="PANTHER" id="PTHR46552">
    <property type="entry name" value="NADH-UBIQUINONE OXIDOREDUCTASE CHAIN 2"/>
    <property type="match status" value="1"/>
</dbReference>
<dbReference type="AlphaFoldDB" id="Q9G4A4"/>
<feature type="transmembrane region" description="Helical" evidence="17">
    <location>
        <begin position="275"/>
        <end position="294"/>
    </location>
</feature>
<sequence length="345" mass="37824">MSPMILSILMMSLATGTIITMTSYHWLLAWVGLEINTLSILPIISTSHTPWSTEAATKYFLVQAAASAMILFSSTANAWQTGSWDITNLTTTPSCTTLTFALAMKLGLAPVHFWLPEVLQGTTLASALIITTWQKLAPMALIFLTINNLSTTILITLGMTSAIAGGWGGLNQTQTRKVMAFSSIAHLGWMTAISPIMMNIMIFNLMVYLMMTTALFYTLILSNTKTLQDTTMTWTVSPMMTTMMMILILSLGGLPPLTGFTPKWLILEGLITQNLIFPATILVVASLLSLFFYLRLAYTTALTLSPNTLQTKLKWRFKPTLPSSPLATLFTLSAFLLPMTPIALL</sequence>
<keyword evidence="15 17" id="KW-0472">Membrane</keyword>
<evidence type="ECO:0000256" key="9">
    <source>
        <dbReference type="ARBA" id="ARBA00022967"/>
    </source>
</evidence>
<evidence type="ECO:0000256" key="8">
    <source>
        <dbReference type="ARBA" id="ARBA00022792"/>
    </source>
</evidence>
<comment type="subcellular location">
    <subcellularLocation>
        <location evidence="1 17">Mitochondrion inner membrane</location>
        <topology evidence="1 17">Multi-pass membrane protein</topology>
    </subcellularLocation>
</comment>
<feature type="transmembrane region" description="Helical" evidence="17">
    <location>
        <begin position="187"/>
        <end position="220"/>
    </location>
</feature>
<evidence type="ECO:0000259" key="18">
    <source>
        <dbReference type="Pfam" id="PF00361"/>
    </source>
</evidence>
<evidence type="ECO:0000256" key="3">
    <source>
        <dbReference type="ARBA" id="ARBA00012944"/>
    </source>
</evidence>
<feature type="transmembrane region" description="Helical" evidence="17">
    <location>
        <begin position="140"/>
        <end position="167"/>
    </location>
</feature>
<evidence type="ECO:0000256" key="10">
    <source>
        <dbReference type="ARBA" id="ARBA00022982"/>
    </source>
</evidence>
<evidence type="ECO:0000256" key="7">
    <source>
        <dbReference type="ARBA" id="ARBA00022692"/>
    </source>
</evidence>
<keyword evidence="5" id="KW-0813">Transport</keyword>
<evidence type="ECO:0000256" key="11">
    <source>
        <dbReference type="ARBA" id="ARBA00022989"/>
    </source>
</evidence>
<dbReference type="Pfam" id="PF00361">
    <property type="entry name" value="Proton_antipo_M"/>
    <property type="match status" value="1"/>
</dbReference>
<keyword evidence="9 17" id="KW-1278">Translocase</keyword>
<dbReference type="GO" id="GO:0006120">
    <property type="term" value="P:mitochondrial electron transport, NADH to ubiquinone"/>
    <property type="evidence" value="ECO:0007669"/>
    <property type="project" value="InterPro"/>
</dbReference>
<keyword evidence="13 17" id="KW-0830">Ubiquinone</keyword>
<protein>
    <recommendedName>
        <fullName evidence="4 17">NADH-ubiquinone oxidoreductase chain 2</fullName>
        <ecNumber evidence="3 17">7.1.1.2</ecNumber>
    </recommendedName>
</protein>
<evidence type="ECO:0000256" key="15">
    <source>
        <dbReference type="ARBA" id="ARBA00023136"/>
    </source>
</evidence>
<comment type="function">
    <text evidence="17">Core subunit of the mitochondrial membrane respiratory chain NADH dehydrogenase (Complex I) which catalyzes electron transfer from NADH through the respiratory chain, using ubiquinone as an electron acceptor. Essential for the catalytic activity and assembly of complex I.</text>
</comment>
<dbReference type="EMBL" id="AF294286">
    <property type="protein sequence ID" value="AAG34964.1"/>
    <property type="molecule type" value="Genomic_DNA"/>
</dbReference>
<evidence type="ECO:0000259" key="19">
    <source>
        <dbReference type="Pfam" id="PF06444"/>
    </source>
</evidence>
<evidence type="ECO:0000256" key="17">
    <source>
        <dbReference type="RuleBase" id="RU003403"/>
    </source>
</evidence>
<keyword evidence="10 17" id="KW-0249">Electron transport</keyword>
<evidence type="ECO:0000256" key="6">
    <source>
        <dbReference type="ARBA" id="ARBA00022660"/>
    </source>
</evidence>
<evidence type="ECO:0000256" key="14">
    <source>
        <dbReference type="ARBA" id="ARBA00023128"/>
    </source>
</evidence>
<evidence type="ECO:0000256" key="12">
    <source>
        <dbReference type="ARBA" id="ARBA00023027"/>
    </source>
</evidence>
<dbReference type="Pfam" id="PF06444">
    <property type="entry name" value="NADH_dehy_S2_C"/>
    <property type="match status" value="1"/>
</dbReference>
<gene>
    <name evidence="20" type="primary">ND2</name>
</gene>
<evidence type="ECO:0000313" key="20">
    <source>
        <dbReference type="EMBL" id="AAG34964.1"/>
    </source>
</evidence>
<feature type="domain" description="NADH:quinone oxidoreductase/Mrp antiporter transmembrane" evidence="18">
    <location>
        <begin position="23"/>
        <end position="289"/>
    </location>
</feature>
<feature type="transmembrane region" description="Helical" evidence="17">
    <location>
        <begin position="326"/>
        <end position="344"/>
    </location>
</feature>
<keyword evidence="7 17" id="KW-0812">Transmembrane</keyword>
<name>Q9G4A4_9SAUR</name>
<evidence type="ECO:0000256" key="5">
    <source>
        <dbReference type="ARBA" id="ARBA00022448"/>
    </source>
</evidence>
<comment type="similarity">
    <text evidence="2 17">Belongs to the complex I subunit 2 family.</text>
</comment>
<reference evidence="20" key="1">
    <citation type="journal article" date="2002" name="J. Exp. Zool.">
        <title>Molecular phylogenetic perspective on evolution of lizards of the Anolis grahami series.</title>
        <authorList>
            <person name="Jackman T.R."/>
            <person name="Irschick D.J."/>
            <person name="De Queiroz K."/>
            <person name="Losos J.B."/>
            <person name="Larson A."/>
        </authorList>
    </citation>
    <scope>NUCLEOTIDE SEQUENCE</scope>
</reference>
<keyword evidence="14 17" id="KW-0496">Mitochondrion</keyword>
<evidence type="ECO:0000256" key="1">
    <source>
        <dbReference type="ARBA" id="ARBA00004448"/>
    </source>
</evidence>
<dbReference type="InterPro" id="IPR001750">
    <property type="entry name" value="ND/Mrp_TM"/>
</dbReference>
<proteinExistence type="inferred from homology"/>
<dbReference type="PRINTS" id="PR01436">
    <property type="entry name" value="NADHDHGNASE2"/>
</dbReference>
<dbReference type="GO" id="GO:0008137">
    <property type="term" value="F:NADH dehydrogenase (ubiquinone) activity"/>
    <property type="evidence" value="ECO:0007669"/>
    <property type="project" value="UniProtKB-EC"/>
</dbReference>
<keyword evidence="8 17" id="KW-0999">Mitochondrion inner membrane</keyword>